<feature type="compositionally biased region" description="Basic and acidic residues" evidence="1">
    <location>
        <begin position="796"/>
        <end position="806"/>
    </location>
</feature>
<protein>
    <submittedName>
        <fullName evidence="3">Dermonecrotic toxin domain-containing protein</fullName>
    </submittedName>
</protein>
<dbReference type="Pfam" id="PF20178">
    <property type="entry name" value="ToxA_N"/>
    <property type="match status" value="1"/>
</dbReference>
<feature type="region of interest" description="Disordered" evidence="1">
    <location>
        <begin position="796"/>
        <end position="824"/>
    </location>
</feature>
<accession>A0ABW8E050</accession>
<evidence type="ECO:0000259" key="2">
    <source>
        <dbReference type="Pfam" id="PF20178"/>
    </source>
</evidence>
<comment type="caution">
    <text evidence="3">The sequence shown here is derived from an EMBL/GenBank/DDBJ whole genome shotgun (WGS) entry which is preliminary data.</text>
</comment>
<dbReference type="RefSeq" id="WP_401380682.1">
    <property type="nucleotide sequence ID" value="NZ_JBIUWZ010000008.1"/>
</dbReference>
<dbReference type="InterPro" id="IPR046673">
    <property type="entry name" value="ToxA_N"/>
</dbReference>
<keyword evidence="4" id="KW-1185">Reference proteome</keyword>
<sequence length="1547" mass="173261">MPEATLPDHPSATSHNRPPTTYELLTQLTSGPNSREVAAVTLRSALKELYPTLAIDPDLAMVVTPNWRVVDDQVLSAPAYAMSLTSVLASQMLNPKPVIYLDGEHFLTLQPDARPPVHLPVKIDAIARMINELSELMLSAFQEQYLNYWNASDGRSGHRWKVFSQSLRKVWNVTAQEGWDEHDCAIARSLFLFPERATRSAQDSYNIHAYLIDVDALQDSQTAHTALMDIAVVIGEHEQGQRVLVYSLVNGYEKFDSLEQFGEQLPDRMNARNNELSLQWRLYEPPGNFFDSLAGALIALQLDAIGSIDKDDRKAINVDANASPLVAVANVLPVVEDLSDHSLSNIRDIHERLPDWLAHASDLDISIYSRRVIDLAELHTLQKGASFNDDIAPIREYTRDQLQSQIRAHAQGANINVDKIEVHIESPVVWGSTFIVPTAPDITRRNLIDLALENLTGLPTGQPRVVYNGSAAPPWLSYTYLKGVIENIDIGQHYPALIKRTLLEDTVQAKGRQTLYINHLRVQLPLLALQLKIRQQHGVDELGARYVAAVMQDEDHGRLVDGQEIVIRPLAFLPTLRPGNDQDVVANMFVIGAKDAAAGPCLLYRPLLEPTLLQYPSRQNLIYAIKHTRPLRDSVLAWLPEAARFNYAQYVFPDKWPSPWTVIRGLVEPQVMVYMSGSITLSDQVLGAAPLAALFKANAEAMVELAGRQSVSNAQKRWATLRQAGWQIFNATLPFLGRTAGIAAWIWQIMDDLQDIAQQDNPEADPEGAWIAQVDLLLNLGMALALHGALRHAPVEKPSEETRLKTESSAVEPAEKIEPPPSKTSVARLDNVTGTELPSRHQGLLNIRGAIPTDRPSLEATLDSFKIERPAGLEPQVTEPGIYLHLYPNAQKWYAVVGTRWFEVNVDEADNVVIIDPGNPSRMGPMLLNNKAGQWFVDTRLRLRGGGFKNRRKAVQTRNTSRIGDLRRQLDEFDANERSRQSEIAGAHTAIGDEAGPSTELRRQSFIDKVDARILDYDVPIRQLRSLGIIDNVPNYQSSMIDYLHKQLLLTRSAINQRLPRFRETLESSVPSLESVTGIDAKTKTQTARAMSDMTGEMIRRMEYVETRFHELETLGIDGNKVIQSTQHALPKLQLRDLKAFQVTLARHLCVQEGEGEAFDTARELLDTIVDAADLHIQSCTEALADTAIRSLEERIDVLNSLVDQFSIVDQRLLDLHAEYPEQVQREPLETLRKQINEFNQHVVRELALLLRESKALEPKPGSSKTASPPKRKIIKTRFNGVVVGEPRAAEEGLVDVKSPLTGKVIATFHEKEPGVWVERDSRPSGPRPPQAIDLNVSLEEGDQLLQDEPAATLRTLGHSKKAGRIPVEIEEMFHQYAARLERAVSRIEEALTQRNLTESDRPSAASTNKQLNDAAQRLYELGTTTRISMTKQQPPTAARVEWLFDRGLVEIAKVITRRRLKGPGKDFLDEYEIRDHQTHNVLWYAHFHYSSAQAAAEEYIAGHLKTREQQKQGGSLQRTGLNDHDQIAIYRSQIGSKLAKSLFFDS</sequence>
<reference evidence="3 4" key="1">
    <citation type="submission" date="2024-10" db="EMBL/GenBank/DDBJ databases">
        <title>The Natural Products Discovery Center: Release of the First 8490 Sequenced Strains for Exploring Actinobacteria Biosynthetic Diversity.</title>
        <authorList>
            <person name="Kalkreuter E."/>
            <person name="Kautsar S.A."/>
            <person name="Yang D."/>
            <person name="Bader C.D."/>
            <person name="Teijaro C.N."/>
            <person name="Fluegel L."/>
            <person name="Davis C.M."/>
            <person name="Simpson J.R."/>
            <person name="Lauterbach L."/>
            <person name="Steele A.D."/>
            <person name="Gui C."/>
            <person name="Meng S."/>
            <person name="Li G."/>
            <person name="Viehrig K."/>
            <person name="Ye F."/>
            <person name="Su P."/>
            <person name="Kiefer A.F."/>
            <person name="Nichols A."/>
            <person name="Cepeda A.J."/>
            <person name="Yan W."/>
            <person name="Fan B."/>
            <person name="Jiang Y."/>
            <person name="Adhikari A."/>
            <person name="Zheng C.-J."/>
            <person name="Schuster L."/>
            <person name="Cowan T.M."/>
            <person name="Smanski M.J."/>
            <person name="Chevrette M.G."/>
            <person name="De Carvalho L.P.S."/>
            <person name="Shen B."/>
        </authorList>
    </citation>
    <scope>NUCLEOTIDE SEQUENCE [LARGE SCALE GENOMIC DNA]</scope>
    <source>
        <strain evidence="3 4">NPDC087581</strain>
    </source>
</reference>
<proteinExistence type="predicted"/>
<evidence type="ECO:0000313" key="3">
    <source>
        <dbReference type="EMBL" id="MFJ2678028.1"/>
    </source>
</evidence>
<evidence type="ECO:0000313" key="4">
    <source>
        <dbReference type="Proteomes" id="UP001617213"/>
    </source>
</evidence>
<gene>
    <name evidence="3" type="ORF">ACIOWJ_08020</name>
</gene>
<organism evidence="3 4">
    <name type="scientific">Pseudomonas sivasensis</name>
    <dbReference type="NCBI Taxonomy" id="1880678"/>
    <lineage>
        <taxon>Bacteria</taxon>
        <taxon>Pseudomonadati</taxon>
        <taxon>Pseudomonadota</taxon>
        <taxon>Gammaproteobacteria</taxon>
        <taxon>Pseudomonadales</taxon>
        <taxon>Pseudomonadaceae</taxon>
        <taxon>Pseudomonas</taxon>
    </lineage>
</organism>
<feature type="domain" description="Dermonecrotic toxin N-terminal" evidence="2">
    <location>
        <begin position="391"/>
        <end position="626"/>
    </location>
</feature>
<dbReference type="Proteomes" id="UP001617213">
    <property type="component" value="Unassembled WGS sequence"/>
</dbReference>
<evidence type="ECO:0000256" key="1">
    <source>
        <dbReference type="SAM" id="MobiDB-lite"/>
    </source>
</evidence>
<dbReference type="EMBL" id="JBIUWZ010000008">
    <property type="protein sequence ID" value="MFJ2678028.1"/>
    <property type="molecule type" value="Genomic_DNA"/>
</dbReference>
<name>A0ABW8E050_9PSED</name>